<evidence type="ECO:0000313" key="3">
    <source>
        <dbReference type="Proteomes" id="UP001498398"/>
    </source>
</evidence>
<keyword evidence="3" id="KW-1185">Reference proteome</keyword>
<accession>A0ABR1JQ43</accession>
<evidence type="ECO:0000313" key="2">
    <source>
        <dbReference type="EMBL" id="KAK7463065.1"/>
    </source>
</evidence>
<dbReference type="EMBL" id="JBANRG010000010">
    <property type="protein sequence ID" value="KAK7463065.1"/>
    <property type="molecule type" value="Genomic_DNA"/>
</dbReference>
<name>A0ABR1JQ43_9AGAR</name>
<proteinExistence type="predicted"/>
<feature type="region of interest" description="Disordered" evidence="1">
    <location>
        <begin position="1019"/>
        <end position="1064"/>
    </location>
</feature>
<reference evidence="2 3" key="1">
    <citation type="submission" date="2024-01" db="EMBL/GenBank/DDBJ databases">
        <title>A draft genome for the cacao thread blight pathogen Marasmiellus scandens.</title>
        <authorList>
            <person name="Baruah I.K."/>
            <person name="Leung J."/>
            <person name="Bukari Y."/>
            <person name="Amoako-Attah I."/>
            <person name="Meinhardt L.W."/>
            <person name="Bailey B.A."/>
            <person name="Cohen S.P."/>
        </authorList>
    </citation>
    <scope>NUCLEOTIDE SEQUENCE [LARGE SCALE GENOMIC DNA]</scope>
    <source>
        <strain evidence="2 3">GH-19</strain>
    </source>
</reference>
<comment type="caution">
    <text evidence="2">The sequence shown here is derived from an EMBL/GenBank/DDBJ whole genome shotgun (WGS) entry which is preliminary data.</text>
</comment>
<evidence type="ECO:0000256" key="1">
    <source>
        <dbReference type="SAM" id="MobiDB-lite"/>
    </source>
</evidence>
<protein>
    <submittedName>
        <fullName evidence="2">Uncharacterized protein</fullName>
    </submittedName>
</protein>
<sequence>MSASSNSGSLAELEAFLTEFCQYAEPAIREFILAKNNLRPWTPHPVLRDDKHPFLDDKTRDELRTHLESLNLPADISDPLKPNLLLHQLGEDGFYDFDRFLKNIFKTESSTMFVNTSGSGKTRLVLEGLCKYWGFYFTCQNPPSDVFSSSSQFLGSEDLTNIINFQLPGSSDFTEKLDSTEDSSELDKNCELAGFWFNILFLARLIVLCRFLAISKDLRQQQSSLNARMLRKKWLLIQISPSLLGQVIPSGTFDVFTDLVDGISRRLSPTSKDLETLLIQYFAEVSSLIHQISRLGPSVYPQFYIVIDEAQDGVHCLEKAFLSGTKTEASQQPEESQAEQETEALSKQRYFRPVLRQLIFVLAEAFVFARHARLKGSFVITGTGISRDLLLDATSSTVVKSAKFQEPVRNLPGFDLPDVQRQYISKYLAPYLSTAEGQQLTRRLWHWLCGRFRFTAEYISLIIADGLRQPTALLNLYITAFARINVTDYPKLLESEPHVLENENMSMPFQPLDFRRLKEQPLYLKKIRKACYTYFTRSITVPLGTDEEIFIETGFARYKYNATRHAGTTAIIEEPLVLLAAAADMNTNSEESLHTFFTDDLGYNSPGTIEHRNFFEDFLATYFLECFHEPRSLTSVFEFQNPHEMLTQCQGTLVSLFKNDLVGQHPILEPSRIHFSTNSTVELPGCLGEDAEGHDTVNSWLQHQKHSTILFPSKDMGPDLIFILDITKEKQHIDYIWVAVQAKYYTDAEYMSKGDFADAVRSVTPQRFFMQSNDVESASLEQRLDDIVNETRQKYAGTQNNKHLLRRDNTLAILDKLSNGNKLLAGRHNLLRVVACFPQKAEFSDPASLIHDFVDIYDEDAQGNRHPLAVLNRRLLITLQERKHPTDILARINQYVLERVESLRTGMHKAQKNVKDPERVGPAQPFLDKLEDLRREYPWIPRRSHITRDCGKLKAFLHLCKTKYYDVSDEVPEDEAIDRRHEAIDEYLRGQFEDQKAKLKHMASRGVYERVANNIQSLDEEREKRRKQEGEGLELERSAKRARHSETSPIPESSKKRSSGKRRR</sequence>
<feature type="compositionally biased region" description="Basic and acidic residues" evidence="1">
    <location>
        <begin position="1019"/>
        <end position="1039"/>
    </location>
</feature>
<organism evidence="2 3">
    <name type="scientific">Marasmiellus scandens</name>
    <dbReference type="NCBI Taxonomy" id="2682957"/>
    <lineage>
        <taxon>Eukaryota</taxon>
        <taxon>Fungi</taxon>
        <taxon>Dikarya</taxon>
        <taxon>Basidiomycota</taxon>
        <taxon>Agaricomycotina</taxon>
        <taxon>Agaricomycetes</taxon>
        <taxon>Agaricomycetidae</taxon>
        <taxon>Agaricales</taxon>
        <taxon>Marasmiineae</taxon>
        <taxon>Omphalotaceae</taxon>
        <taxon>Marasmiellus</taxon>
    </lineage>
</organism>
<dbReference type="Proteomes" id="UP001498398">
    <property type="component" value="Unassembled WGS sequence"/>
</dbReference>
<gene>
    <name evidence="2" type="ORF">VKT23_007651</name>
</gene>